<comment type="caution">
    <text evidence="2">The sequence shown here is derived from an EMBL/GenBank/DDBJ whole genome shotgun (WGS) entry which is preliminary data.</text>
</comment>
<organism evidence="2 3">
    <name type="scientific">Candidatus Campbellbacteria bacterium CG22_combo_CG10-13_8_21_14_all_36_13</name>
    <dbReference type="NCBI Taxonomy" id="1974529"/>
    <lineage>
        <taxon>Bacteria</taxon>
        <taxon>Candidatus Campbelliibacteriota</taxon>
    </lineage>
</organism>
<keyword evidence="1" id="KW-1133">Transmembrane helix</keyword>
<dbReference type="EMBL" id="PCTT01000006">
    <property type="protein sequence ID" value="PIP87408.1"/>
    <property type="molecule type" value="Genomic_DNA"/>
</dbReference>
<feature type="transmembrane region" description="Helical" evidence="1">
    <location>
        <begin position="21"/>
        <end position="42"/>
    </location>
</feature>
<protein>
    <recommendedName>
        <fullName evidence="4">Type 4 fimbrial biogenesis protein PilX N-terminal domain-containing protein</fullName>
    </recommendedName>
</protein>
<sequence>MDINFVMNIFKIKKRNYEGGSILFMTILFLLAFSLTTIYGVINPVLRDMKTVRGASMSRQSFFTSESGVEDFVYRLKNNITHDNVETIVLNNRIATSTLSTNGYLVNVTSVGDTDSVIRLTSVDLVLASGASFNYGVQAGDGGVSFENTASILGNVNSSGPITGSNSNIIYGTAISSGPSGLVDGIHATSSVYAHTIQNADIDGDAYYQNISGSTVDGAMYPGSPDQESIGMPISDEQIEEWKAAALAGGVVSSPCPYKITNATTIGPKKINCNLEISGNNYTINISGNLWIDGDIEIKNSPTLRVADSMSGKSVVIVADNDSNRSVGGVIYLENSSVFEGNGNNSFILFISKNNSASTGGENTAISAGNSMYGDVLLYAPDGEIKLQNSVSIKEVTAYKISIKNSAQIIYETGIANLLFDSGPGGGFEVGDWVETE</sequence>
<evidence type="ECO:0008006" key="4">
    <source>
        <dbReference type="Google" id="ProtNLM"/>
    </source>
</evidence>
<keyword evidence="1" id="KW-0472">Membrane</keyword>
<accession>A0A2H0DZU2</accession>
<evidence type="ECO:0000313" key="2">
    <source>
        <dbReference type="EMBL" id="PIP87408.1"/>
    </source>
</evidence>
<gene>
    <name evidence="2" type="ORF">COW81_00470</name>
</gene>
<keyword evidence="1" id="KW-0812">Transmembrane</keyword>
<evidence type="ECO:0000256" key="1">
    <source>
        <dbReference type="SAM" id="Phobius"/>
    </source>
</evidence>
<evidence type="ECO:0000313" key="3">
    <source>
        <dbReference type="Proteomes" id="UP000231143"/>
    </source>
</evidence>
<proteinExistence type="predicted"/>
<name>A0A2H0DZU2_9BACT</name>
<dbReference type="AlphaFoldDB" id="A0A2H0DZU2"/>
<reference evidence="2 3" key="1">
    <citation type="submission" date="2017-09" db="EMBL/GenBank/DDBJ databases">
        <title>Depth-based differentiation of microbial function through sediment-hosted aquifers and enrichment of novel symbionts in the deep terrestrial subsurface.</title>
        <authorList>
            <person name="Probst A.J."/>
            <person name="Ladd B."/>
            <person name="Jarett J.K."/>
            <person name="Geller-Mcgrath D.E."/>
            <person name="Sieber C.M."/>
            <person name="Emerson J.B."/>
            <person name="Anantharaman K."/>
            <person name="Thomas B.C."/>
            <person name="Malmstrom R."/>
            <person name="Stieglmeier M."/>
            <person name="Klingl A."/>
            <person name="Woyke T."/>
            <person name="Ryan C.M."/>
            <person name="Banfield J.F."/>
        </authorList>
    </citation>
    <scope>NUCLEOTIDE SEQUENCE [LARGE SCALE GENOMIC DNA]</scope>
    <source>
        <strain evidence="2">CG22_combo_CG10-13_8_21_14_all_36_13</strain>
    </source>
</reference>
<dbReference type="Proteomes" id="UP000231143">
    <property type="component" value="Unassembled WGS sequence"/>
</dbReference>